<evidence type="ECO:0000256" key="2">
    <source>
        <dbReference type="ARBA" id="ARBA00022741"/>
    </source>
</evidence>
<dbReference type="InterPro" id="IPR011764">
    <property type="entry name" value="Biotin_carboxylation_dom"/>
</dbReference>
<feature type="non-terminal residue" evidence="6">
    <location>
        <position position="1"/>
    </location>
</feature>
<dbReference type="InterPro" id="IPR005479">
    <property type="entry name" value="CPAse_ATP-bd"/>
</dbReference>
<dbReference type="SUPFAM" id="SSF56059">
    <property type="entry name" value="Glutathione synthetase ATP-binding domain-like"/>
    <property type="match status" value="1"/>
</dbReference>
<dbReference type="InterPro" id="IPR050856">
    <property type="entry name" value="Biotin_carboxylase_complex"/>
</dbReference>
<dbReference type="PANTHER" id="PTHR18866:SF33">
    <property type="entry name" value="METHYLCROTONOYL-COA CARBOXYLASE SUBUNIT ALPHA, MITOCHONDRIAL-RELATED"/>
    <property type="match status" value="1"/>
</dbReference>
<dbReference type="PROSITE" id="PS50979">
    <property type="entry name" value="BC"/>
    <property type="match status" value="1"/>
</dbReference>
<name>A0A433P5Y2_9FUNG</name>
<dbReference type="EMBL" id="RBNJ01031935">
    <property type="protein sequence ID" value="RUS12919.1"/>
    <property type="molecule type" value="Genomic_DNA"/>
</dbReference>
<feature type="domain" description="Biotin carboxylation" evidence="5">
    <location>
        <begin position="1"/>
        <end position="165"/>
    </location>
</feature>
<dbReference type="SUPFAM" id="SSF52440">
    <property type="entry name" value="PreATP-grasp domain"/>
    <property type="match status" value="1"/>
</dbReference>
<dbReference type="AlphaFoldDB" id="A0A433P5Y2"/>
<evidence type="ECO:0000256" key="3">
    <source>
        <dbReference type="ARBA" id="ARBA00022840"/>
    </source>
</evidence>
<keyword evidence="4" id="KW-0092">Biotin</keyword>
<evidence type="ECO:0000256" key="4">
    <source>
        <dbReference type="ARBA" id="ARBA00023267"/>
    </source>
</evidence>
<dbReference type="InterPro" id="IPR005481">
    <property type="entry name" value="BC-like_N"/>
</dbReference>
<dbReference type="Pfam" id="PF02786">
    <property type="entry name" value="CPSase_L_D2"/>
    <property type="match status" value="1"/>
</dbReference>
<keyword evidence="1" id="KW-0436">Ligase</keyword>
<keyword evidence="7" id="KW-1185">Reference proteome</keyword>
<dbReference type="GO" id="GO:0004485">
    <property type="term" value="F:methylcrotonoyl-CoA carboxylase activity"/>
    <property type="evidence" value="ECO:0007669"/>
    <property type="project" value="TreeGrafter"/>
</dbReference>
<keyword evidence="3" id="KW-0067">ATP-binding</keyword>
<evidence type="ECO:0000259" key="5">
    <source>
        <dbReference type="PROSITE" id="PS50979"/>
    </source>
</evidence>
<keyword evidence="2" id="KW-0547">Nucleotide-binding</keyword>
<organism evidence="6 7">
    <name type="scientific">Jimgerdemannia flammicorona</name>
    <dbReference type="NCBI Taxonomy" id="994334"/>
    <lineage>
        <taxon>Eukaryota</taxon>
        <taxon>Fungi</taxon>
        <taxon>Fungi incertae sedis</taxon>
        <taxon>Mucoromycota</taxon>
        <taxon>Mucoromycotina</taxon>
        <taxon>Endogonomycetes</taxon>
        <taxon>Endogonales</taxon>
        <taxon>Endogonaceae</taxon>
        <taxon>Jimgerdemannia</taxon>
    </lineage>
</organism>
<dbReference type="PANTHER" id="PTHR18866">
    <property type="entry name" value="CARBOXYLASE:PYRUVATE/ACETYL-COA/PROPIONYL-COA CARBOXYLASE"/>
    <property type="match status" value="1"/>
</dbReference>
<dbReference type="Pfam" id="PF00289">
    <property type="entry name" value="Biotin_carb_N"/>
    <property type="match status" value="1"/>
</dbReference>
<comment type="caution">
    <text evidence="6">The sequence shown here is derived from an EMBL/GenBank/DDBJ whole genome shotgun (WGS) entry which is preliminary data.</text>
</comment>
<dbReference type="GO" id="GO:0005524">
    <property type="term" value="F:ATP binding"/>
    <property type="evidence" value="ECO:0007669"/>
    <property type="project" value="UniProtKB-KW"/>
</dbReference>
<evidence type="ECO:0000256" key="1">
    <source>
        <dbReference type="ARBA" id="ARBA00022598"/>
    </source>
</evidence>
<dbReference type="Proteomes" id="UP000274822">
    <property type="component" value="Unassembled WGS sequence"/>
</dbReference>
<protein>
    <submittedName>
        <fullName evidence="6">Pre-ATP-grasp domain-containing protein</fullName>
    </submittedName>
</protein>
<reference evidence="6 7" key="1">
    <citation type="journal article" date="2018" name="New Phytol.">
        <title>Phylogenomics of Endogonaceae and evolution of mycorrhizas within Mucoromycota.</title>
        <authorList>
            <person name="Chang Y."/>
            <person name="Desiro A."/>
            <person name="Na H."/>
            <person name="Sandor L."/>
            <person name="Lipzen A."/>
            <person name="Clum A."/>
            <person name="Barry K."/>
            <person name="Grigoriev I.V."/>
            <person name="Martin F.M."/>
            <person name="Stajich J.E."/>
            <person name="Smith M.E."/>
            <person name="Bonito G."/>
            <person name="Spatafora J.W."/>
        </authorList>
    </citation>
    <scope>NUCLEOTIDE SEQUENCE [LARGE SCALE GENOMIC DNA]</scope>
    <source>
        <strain evidence="6 7">AD002</strain>
    </source>
</reference>
<gene>
    <name evidence="6" type="ORF">BC938DRAFT_478290</name>
</gene>
<proteinExistence type="predicted"/>
<sequence>ADETYLIGPAPSAQSYLNVEKILAVARATGAQVLFGAIHPGYGFLSENADFADRVKAGNLVFIGPSDDAIRSMGSKSESKFIIQSASVPVVPGYHGSNQDPSFLKSEAAKIGHPVLIKAGMRIVRDPSEFDEMLTSSRRESLKSFGDDTVLVEKYLVRPRHVEVQ</sequence>
<feature type="non-terminal residue" evidence="6">
    <location>
        <position position="165"/>
    </location>
</feature>
<dbReference type="GO" id="GO:0005739">
    <property type="term" value="C:mitochondrion"/>
    <property type="evidence" value="ECO:0007669"/>
    <property type="project" value="TreeGrafter"/>
</dbReference>
<dbReference type="InterPro" id="IPR016185">
    <property type="entry name" value="PreATP-grasp_dom_sf"/>
</dbReference>
<accession>A0A433P5Y2</accession>
<evidence type="ECO:0000313" key="7">
    <source>
        <dbReference type="Proteomes" id="UP000274822"/>
    </source>
</evidence>
<evidence type="ECO:0000313" key="6">
    <source>
        <dbReference type="EMBL" id="RUS12919.1"/>
    </source>
</evidence>
<dbReference type="Gene3D" id="3.30.470.20">
    <property type="entry name" value="ATP-grasp fold, B domain"/>
    <property type="match status" value="1"/>
</dbReference>